<evidence type="ECO:0000313" key="2">
    <source>
        <dbReference type="Proteomes" id="UP000261811"/>
    </source>
</evidence>
<dbReference type="Proteomes" id="UP000261811">
    <property type="component" value="Unassembled WGS sequence"/>
</dbReference>
<protein>
    <submittedName>
        <fullName evidence="1">Uncharacterized protein</fullName>
    </submittedName>
</protein>
<dbReference type="OrthoDB" id="3530961at2"/>
<reference evidence="1 2" key="1">
    <citation type="submission" date="2018-08" db="EMBL/GenBank/DDBJ databases">
        <title>Actinomadura jelena sp. nov., a novel Actinomycete isolated from soil in Chad.</title>
        <authorList>
            <person name="Shi L."/>
        </authorList>
    </citation>
    <scope>NUCLEOTIDE SEQUENCE [LARGE SCALE GENOMIC DNA]</scope>
    <source>
        <strain evidence="1 2">NEAU-G17</strain>
    </source>
</reference>
<gene>
    <name evidence="1" type="ORF">DZF91_04910</name>
</gene>
<dbReference type="EMBL" id="QURH01000099">
    <property type="protein sequence ID" value="RFU42754.1"/>
    <property type="molecule type" value="Genomic_DNA"/>
</dbReference>
<evidence type="ECO:0000313" key="1">
    <source>
        <dbReference type="EMBL" id="RFU42754.1"/>
    </source>
</evidence>
<keyword evidence="2" id="KW-1185">Reference proteome</keyword>
<accession>A0A372JSL2</accession>
<dbReference type="RefSeq" id="WP_117356298.1">
    <property type="nucleotide sequence ID" value="NZ_QURH01000099.1"/>
</dbReference>
<comment type="caution">
    <text evidence="1">The sequence shown here is derived from an EMBL/GenBank/DDBJ whole genome shotgun (WGS) entry which is preliminary data.</text>
</comment>
<organism evidence="1 2">
    <name type="scientific">Actinomadura logoneensis</name>
    <dbReference type="NCBI Taxonomy" id="2293572"/>
    <lineage>
        <taxon>Bacteria</taxon>
        <taxon>Bacillati</taxon>
        <taxon>Actinomycetota</taxon>
        <taxon>Actinomycetes</taxon>
        <taxon>Streptosporangiales</taxon>
        <taxon>Thermomonosporaceae</taxon>
        <taxon>Actinomadura</taxon>
    </lineage>
</organism>
<proteinExistence type="predicted"/>
<dbReference type="AlphaFoldDB" id="A0A372JSL2"/>
<sequence length="110" mass="12123">MTDLIRPFELFDRLKFVLGLRALAAFLEENPGVPITRGTRDLMFFTNSDDCEFCQRAEIDRIAALLDVTPEDGTAEGGHYTATKCFGPLAYKAVFIPGKCRCASKTGRAA</sequence>
<name>A0A372JSL2_9ACTN</name>